<dbReference type="Gene3D" id="1.10.10.10">
    <property type="entry name" value="Winged helix-like DNA-binding domain superfamily/Winged helix DNA-binding domain"/>
    <property type="match status" value="1"/>
</dbReference>
<dbReference type="EMBL" id="FQVL01000010">
    <property type="protein sequence ID" value="SHF20244.1"/>
    <property type="molecule type" value="Genomic_DNA"/>
</dbReference>
<organism evidence="1 2">
    <name type="scientific">Seinonella peptonophila</name>
    <dbReference type="NCBI Taxonomy" id="112248"/>
    <lineage>
        <taxon>Bacteria</taxon>
        <taxon>Bacillati</taxon>
        <taxon>Bacillota</taxon>
        <taxon>Bacilli</taxon>
        <taxon>Bacillales</taxon>
        <taxon>Thermoactinomycetaceae</taxon>
        <taxon>Seinonella</taxon>
    </lineage>
</organism>
<proteinExistence type="predicted"/>
<dbReference type="Pfam" id="PF04255">
    <property type="entry name" value="DUF433"/>
    <property type="match status" value="1"/>
</dbReference>
<dbReference type="Proteomes" id="UP000184476">
    <property type="component" value="Unassembled WGS sequence"/>
</dbReference>
<dbReference type="AlphaFoldDB" id="A0A1M4ZQH1"/>
<dbReference type="InterPro" id="IPR009057">
    <property type="entry name" value="Homeodomain-like_sf"/>
</dbReference>
<sequence>MLYSWLEGNNDALALKADRKEWLVCMPLTKLQERFRPIKPHPMISTNPKICSGDPIIKGIRIRVADILKFLKTGLTIEEICEDYNLTNEQIHEAIDYVVSFLDRN</sequence>
<gene>
    <name evidence="1" type="ORF">SAMN05444392_11056</name>
</gene>
<name>A0A1M4ZQH1_9BACL</name>
<dbReference type="PANTHER" id="PTHR34849">
    <property type="entry name" value="SSL5025 PROTEIN"/>
    <property type="match status" value="1"/>
</dbReference>
<accession>A0A1M4ZQH1</accession>
<dbReference type="SUPFAM" id="SSF46689">
    <property type="entry name" value="Homeodomain-like"/>
    <property type="match status" value="1"/>
</dbReference>
<evidence type="ECO:0000313" key="2">
    <source>
        <dbReference type="Proteomes" id="UP000184476"/>
    </source>
</evidence>
<reference evidence="1 2" key="1">
    <citation type="submission" date="2016-11" db="EMBL/GenBank/DDBJ databases">
        <authorList>
            <person name="Jaros S."/>
            <person name="Januszkiewicz K."/>
            <person name="Wedrychowicz H."/>
        </authorList>
    </citation>
    <scope>NUCLEOTIDE SEQUENCE [LARGE SCALE GENOMIC DNA]</scope>
    <source>
        <strain evidence="1 2">DSM 44666</strain>
    </source>
</reference>
<dbReference type="InterPro" id="IPR036388">
    <property type="entry name" value="WH-like_DNA-bd_sf"/>
</dbReference>
<dbReference type="InterPro" id="IPR007367">
    <property type="entry name" value="DUF433"/>
</dbReference>
<keyword evidence="2" id="KW-1185">Reference proteome</keyword>
<dbReference type="STRING" id="112248.SAMN05444392_11056"/>
<dbReference type="PANTHER" id="PTHR34849:SF3">
    <property type="entry name" value="SSR2962 PROTEIN"/>
    <property type="match status" value="1"/>
</dbReference>
<evidence type="ECO:0000313" key="1">
    <source>
        <dbReference type="EMBL" id="SHF20244.1"/>
    </source>
</evidence>
<protein>
    <submittedName>
        <fullName evidence="1">Uncharacterized conserved protein, DUF433 family</fullName>
    </submittedName>
</protein>